<organism evidence="1 2">
    <name type="scientific">Candidatus Spyradosoma merdigallinarum</name>
    <dbReference type="NCBI Taxonomy" id="2840950"/>
    <lineage>
        <taxon>Bacteria</taxon>
        <taxon>Pseudomonadati</taxon>
        <taxon>Verrucomicrobiota</taxon>
        <taxon>Opitutia</taxon>
        <taxon>Opitutia incertae sedis</taxon>
        <taxon>Candidatus Spyradosoma</taxon>
    </lineage>
</organism>
<proteinExistence type="predicted"/>
<evidence type="ECO:0000313" key="1">
    <source>
        <dbReference type="EMBL" id="HIV04784.1"/>
    </source>
</evidence>
<name>A0A9D1NKE6_9BACT</name>
<sequence length="295" mass="32413">MENSVTGKSMRERIFSDLKADPETAALFEKLNADCGTSVPESVETAAVALLASPQKDRLGIARFELRESDAKALARTAEGEPVVPAGTLAELSDLPRGATFSAFPKALAEMLPEFFRNGAKDVRFRADPAKGTVFLAAAEKPVTPQKFTAETRAELDALIGETRKDGLLIFRKFPRRVPPQHVEGDFCPPVPAGALSFEEKDGQVKISVVFDCLSEREKAFLERFFAHFKENLLASARESGDERAKQESLEAVGNTLEVSSDGLKLKIGFDCPAEKFPEFLKRRGEWYPQDAACR</sequence>
<comment type="caution">
    <text evidence="1">The sequence shown here is derived from an EMBL/GenBank/DDBJ whole genome shotgun (WGS) entry which is preliminary data.</text>
</comment>
<dbReference type="Proteomes" id="UP000886812">
    <property type="component" value="Unassembled WGS sequence"/>
</dbReference>
<protein>
    <submittedName>
        <fullName evidence="1">Uncharacterized protein</fullName>
    </submittedName>
</protein>
<reference evidence="1" key="2">
    <citation type="journal article" date="2021" name="PeerJ">
        <title>Extensive microbial diversity within the chicken gut microbiome revealed by metagenomics and culture.</title>
        <authorList>
            <person name="Gilroy R."/>
            <person name="Ravi A."/>
            <person name="Getino M."/>
            <person name="Pursley I."/>
            <person name="Horton D.L."/>
            <person name="Alikhan N.F."/>
            <person name="Baker D."/>
            <person name="Gharbi K."/>
            <person name="Hall N."/>
            <person name="Watson M."/>
            <person name="Adriaenssens E.M."/>
            <person name="Foster-Nyarko E."/>
            <person name="Jarju S."/>
            <person name="Secka A."/>
            <person name="Antonio M."/>
            <person name="Oren A."/>
            <person name="Chaudhuri R.R."/>
            <person name="La Ragione R."/>
            <person name="Hildebrand F."/>
            <person name="Pallen M.J."/>
        </authorList>
    </citation>
    <scope>NUCLEOTIDE SEQUENCE</scope>
    <source>
        <strain evidence="1">10669</strain>
    </source>
</reference>
<dbReference type="EMBL" id="DVOG01000174">
    <property type="protein sequence ID" value="HIV04784.1"/>
    <property type="molecule type" value="Genomic_DNA"/>
</dbReference>
<dbReference type="AlphaFoldDB" id="A0A9D1NKE6"/>
<reference evidence="1" key="1">
    <citation type="submission" date="2020-10" db="EMBL/GenBank/DDBJ databases">
        <authorList>
            <person name="Gilroy R."/>
        </authorList>
    </citation>
    <scope>NUCLEOTIDE SEQUENCE</scope>
    <source>
        <strain evidence="1">10669</strain>
    </source>
</reference>
<gene>
    <name evidence="1" type="ORF">IAC75_06535</name>
</gene>
<evidence type="ECO:0000313" key="2">
    <source>
        <dbReference type="Proteomes" id="UP000886812"/>
    </source>
</evidence>
<accession>A0A9D1NKE6</accession>